<dbReference type="GO" id="GO:0005634">
    <property type="term" value="C:nucleus"/>
    <property type="evidence" value="ECO:0007669"/>
    <property type="project" value="TreeGrafter"/>
</dbReference>
<proteinExistence type="predicted"/>
<dbReference type="PROSITE" id="PS51029">
    <property type="entry name" value="MADF"/>
    <property type="match status" value="1"/>
</dbReference>
<dbReference type="PANTHER" id="PTHR12243">
    <property type="entry name" value="MADF DOMAIN TRANSCRIPTION FACTOR"/>
    <property type="match status" value="1"/>
</dbReference>
<comment type="caution">
    <text evidence="2">The sequence shown here is derived from an EMBL/GenBank/DDBJ whole genome shotgun (WGS) entry which is preliminary data.</text>
</comment>
<name>A0A7J7KMH1_BUGNE</name>
<accession>A0A7J7KMH1</accession>
<dbReference type="GO" id="GO:0006357">
    <property type="term" value="P:regulation of transcription by RNA polymerase II"/>
    <property type="evidence" value="ECO:0007669"/>
    <property type="project" value="TreeGrafter"/>
</dbReference>
<reference evidence="2" key="1">
    <citation type="submission" date="2020-06" db="EMBL/GenBank/DDBJ databases">
        <title>Draft genome of Bugula neritina, a colonial animal packing powerful symbionts and potential medicines.</title>
        <authorList>
            <person name="Rayko M."/>
        </authorList>
    </citation>
    <scope>NUCLEOTIDE SEQUENCE [LARGE SCALE GENOMIC DNA]</scope>
    <source>
        <strain evidence="2">Kwan_BN1</strain>
    </source>
</reference>
<dbReference type="Proteomes" id="UP000593567">
    <property type="component" value="Unassembled WGS sequence"/>
</dbReference>
<evidence type="ECO:0000259" key="1">
    <source>
        <dbReference type="PROSITE" id="PS51029"/>
    </source>
</evidence>
<dbReference type="InterPro" id="IPR039353">
    <property type="entry name" value="TF_Adf1"/>
</dbReference>
<dbReference type="OrthoDB" id="6157247at2759"/>
<dbReference type="EMBL" id="VXIV02000274">
    <property type="protein sequence ID" value="KAF6039343.1"/>
    <property type="molecule type" value="Genomic_DNA"/>
</dbReference>
<gene>
    <name evidence="2" type="ORF">EB796_002369</name>
</gene>
<sequence length="255" mass="29757">MAKEDLTNLFIGLVRSRPCLYDLSHPDYKDAATTKRNNWADIANEWLKISGQSLDDKEVSRKWSLLRDSFVRHKRMHRESCSTGAASIRKPSWKYYDNMQWFSNFQRKKEARTNLITDVSPQPPFQPCSSSVPTASSSSIILTNSSPSLMLTMKDKSEYAMPPVKRRRQDDGDPTQNIDKQVEKLIEDDKEEQGEAYYSAMSWAIRYRNLTSYQQTVFRQGLERLFFKCEYQTPQTYLPQQPTSVTIEHSYDHKI</sequence>
<dbReference type="AlphaFoldDB" id="A0A7J7KMH1"/>
<keyword evidence="3" id="KW-1185">Reference proteome</keyword>
<evidence type="ECO:0000313" key="2">
    <source>
        <dbReference type="EMBL" id="KAF6039343.1"/>
    </source>
</evidence>
<dbReference type="InterPro" id="IPR006578">
    <property type="entry name" value="MADF-dom"/>
</dbReference>
<protein>
    <recommendedName>
        <fullName evidence="1">MADF domain-containing protein</fullName>
    </recommendedName>
</protein>
<dbReference type="GO" id="GO:0005667">
    <property type="term" value="C:transcription regulator complex"/>
    <property type="evidence" value="ECO:0007669"/>
    <property type="project" value="TreeGrafter"/>
</dbReference>
<organism evidence="2 3">
    <name type="scientific">Bugula neritina</name>
    <name type="common">Brown bryozoan</name>
    <name type="synonym">Sertularia neritina</name>
    <dbReference type="NCBI Taxonomy" id="10212"/>
    <lineage>
        <taxon>Eukaryota</taxon>
        <taxon>Metazoa</taxon>
        <taxon>Spiralia</taxon>
        <taxon>Lophotrochozoa</taxon>
        <taxon>Bryozoa</taxon>
        <taxon>Gymnolaemata</taxon>
        <taxon>Cheilostomatida</taxon>
        <taxon>Flustrina</taxon>
        <taxon>Buguloidea</taxon>
        <taxon>Bugulidae</taxon>
        <taxon>Bugula</taxon>
    </lineage>
</organism>
<dbReference type="SMART" id="SM00595">
    <property type="entry name" value="MADF"/>
    <property type="match status" value="1"/>
</dbReference>
<dbReference type="PANTHER" id="PTHR12243:SF67">
    <property type="entry name" value="COREPRESSOR OF PANGOLIN, ISOFORM A-RELATED"/>
    <property type="match status" value="1"/>
</dbReference>
<feature type="domain" description="MADF" evidence="1">
    <location>
        <begin position="9"/>
        <end position="107"/>
    </location>
</feature>
<evidence type="ECO:0000313" key="3">
    <source>
        <dbReference type="Proteomes" id="UP000593567"/>
    </source>
</evidence>
<dbReference type="Pfam" id="PF10545">
    <property type="entry name" value="MADF_DNA_bdg"/>
    <property type="match status" value="1"/>
</dbReference>